<dbReference type="STRING" id="574651.SAMN04487968_11237"/>
<keyword evidence="2" id="KW-0560">Oxidoreductase</keyword>
<proteinExistence type="inferred from homology"/>
<evidence type="ECO:0000313" key="3">
    <source>
        <dbReference type="EMBL" id="SFC83176.1"/>
    </source>
</evidence>
<dbReference type="OrthoDB" id="9806974at2"/>
<dbReference type="AlphaFoldDB" id="A0A1I1MDH5"/>
<dbReference type="PRINTS" id="PR00081">
    <property type="entry name" value="GDHRDH"/>
</dbReference>
<dbReference type="EMBL" id="FOLB01000012">
    <property type="protein sequence ID" value="SFC83176.1"/>
    <property type="molecule type" value="Genomic_DNA"/>
</dbReference>
<organism evidence="3 4">
    <name type="scientific">Nocardioides terrae</name>
    <dbReference type="NCBI Taxonomy" id="574651"/>
    <lineage>
        <taxon>Bacteria</taxon>
        <taxon>Bacillati</taxon>
        <taxon>Actinomycetota</taxon>
        <taxon>Actinomycetes</taxon>
        <taxon>Propionibacteriales</taxon>
        <taxon>Nocardioidaceae</taxon>
        <taxon>Nocardioides</taxon>
    </lineage>
</organism>
<dbReference type="InterPro" id="IPR051122">
    <property type="entry name" value="SDR_DHRS6-like"/>
</dbReference>
<dbReference type="InterPro" id="IPR036291">
    <property type="entry name" value="NAD(P)-bd_dom_sf"/>
</dbReference>
<sequence length="230" mass="23728">MTSLSTSFSSSRILVIGGGRGIGAALAARLRAEGADVHVSTRDGRTGLRLDLGDEASIAAALDRVGELDHVVMTGSDPHDAPVTELDRDAVVRAFDAKVIGPMLVAKHAAPLLRPGGSLLLFSGVVGWRPAPSSVVKGTTNGAVAFAVTHLAAELAPVRVNAVSPGVVDSGAWDRLGAGKPEFLARAAERTLVRRHGDLDDVVDAAVWLLGARYVTGEVVHVEGGSRLLA</sequence>
<gene>
    <name evidence="3" type="ORF">SAMN04487968_11237</name>
</gene>
<evidence type="ECO:0000256" key="1">
    <source>
        <dbReference type="ARBA" id="ARBA00006484"/>
    </source>
</evidence>
<reference evidence="3 4" key="1">
    <citation type="submission" date="2016-10" db="EMBL/GenBank/DDBJ databases">
        <authorList>
            <person name="de Groot N.N."/>
        </authorList>
    </citation>
    <scope>NUCLEOTIDE SEQUENCE [LARGE SCALE GENOMIC DNA]</scope>
    <source>
        <strain evidence="3 4">CGMCC 1.7056</strain>
    </source>
</reference>
<dbReference type="Gene3D" id="3.40.50.720">
    <property type="entry name" value="NAD(P)-binding Rossmann-like Domain"/>
    <property type="match status" value="1"/>
</dbReference>
<dbReference type="RefSeq" id="WP_091125500.1">
    <property type="nucleotide sequence ID" value="NZ_FOLB01000012.1"/>
</dbReference>
<dbReference type="Pfam" id="PF13561">
    <property type="entry name" value="adh_short_C2"/>
    <property type="match status" value="1"/>
</dbReference>
<protein>
    <submittedName>
        <fullName evidence="3">NAD(P)-dependent dehydrogenase, short-chain alcohol dehydrogenase family</fullName>
    </submittedName>
</protein>
<dbReference type="GO" id="GO:0016491">
    <property type="term" value="F:oxidoreductase activity"/>
    <property type="evidence" value="ECO:0007669"/>
    <property type="project" value="UniProtKB-KW"/>
</dbReference>
<accession>A0A1I1MDH5</accession>
<dbReference type="PANTHER" id="PTHR43477:SF1">
    <property type="entry name" value="DIHYDROANTICAPSIN 7-DEHYDROGENASE"/>
    <property type="match status" value="1"/>
</dbReference>
<keyword evidence="4" id="KW-1185">Reference proteome</keyword>
<evidence type="ECO:0000256" key="2">
    <source>
        <dbReference type="ARBA" id="ARBA00023002"/>
    </source>
</evidence>
<dbReference type="PANTHER" id="PTHR43477">
    <property type="entry name" value="DIHYDROANTICAPSIN 7-DEHYDROGENASE"/>
    <property type="match status" value="1"/>
</dbReference>
<evidence type="ECO:0000313" key="4">
    <source>
        <dbReference type="Proteomes" id="UP000198832"/>
    </source>
</evidence>
<name>A0A1I1MDH5_9ACTN</name>
<dbReference type="Proteomes" id="UP000198832">
    <property type="component" value="Unassembled WGS sequence"/>
</dbReference>
<dbReference type="InterPro" id="IPR002347">
    <property type="entry name" value="SDR_fam"/>
</dbReference>
<dbReference type="SUPFAM" id="SSF51735">
    <property type="entry name" value="NAD(P)-binding Rossmann-fold domains"/>
    <property type="match status" value="1"/>
</dbReference>
<comment type="similarity">
    <text evidence="1">Belongs to the short-chain dehydrogenases/reductases (SDR) family.</text>
</comment>